<gene>
    <name evidence="2" type="primary">LOC124294531</name>
</gene>
<dbReference type="RefSeq" id="XP_046596046.1">
    <property type="nucleotide sequence ID" value="XM_046740090.1"/>
</dbReference>
<reference evidence="2" key="1">
    <citation type="submission" date="2025-08" db="UniProtKB">
        <authorList>
            <consortium name="RefSeq"/>
        </authorList>
    </citation>
    <scope>IDENTIFICATION</scope>
    <source>
        <tissue evidence="2">Thorax and Abdomen</tissue>
    </source>
</reference>
<proteinExistence type="predicted"/>
<protein>
    <submittedName>
        <fullName evidence="2">Uncharacterized protein LOC124294531</fullName>
    </submittedName>
</protein>
<dbReference type="Proteomes" id="UP000829291">
    <property type="component" value="Chromosome 5"/>
</dbReference>
<sequence length="341" mass="38848">MLPQVLAAGHEMNIHNTTNVLKLAVILEPNEMSGIALVRFLYQLIMFILKNEYDSNLVSLGIRNAYCLLQLCIRRNVVQGITMFTKEPRLIAVLKNVAFAKKDPALSYICFRCLSFLISCQAKYSIQCPDCLEIELDDLLKEMSVDECSGAVELATVMLIGKVENPVIKLKKMSPGSSSDNVIIAFYLQLHGNLAKSGPADRELLYILLVKLLDYCKAVGNLKILKNLCEQPWTCIIIKMTIEANRSVMDSDFMVFVSNWLFHRYYISRSYSAPREHRSLCRDQFDTTLDLIGKASLATYRKYPKRSSLRELIDILMIFQDQFSDDVAVEMMDLEIRLGKN</sequence>
<evidence type="ECO:0000313" key="1">
    <source>
        <dbReference type="Proteomes" id="UP000829291"/>
    </source>
</evidence>
<evidence type="ECO:0000313" key="2">
    <source>
        <dbReference type="RefSeq" id="XP_046596046.1"/>
    </source>
</evidence>
<accession>A0ABM3G6Z7</accession>
<dbReference type="GeneID" id="124294531"/>
<name>A0ABM3G6Z7_NEOLC</name>
<keyword evidence="1" id="KW-1185">Reference proteome</keyword>
<organism evidence="1 2">
    <name type="scientific">Neodiprion lecontei</name>
    <name type="common">Redheaded pine sawfly</name>
    <dbReference type="NCBI Taxonomy" id="441921"/>
    <lineage>
        <taxon>Eukaryota</taxon>
        <taxon>Metazoa</taxon>
        <taxon>Ecdysozoa</taxon>
        <taxon>Arthropoda</taxon>
        <taxon>Hexapoda</taxon>
        <taxon>Insecta</taxon>
        <taxon>Pterygota</taxon>
        <taxon>Neoptera</taxon>
        <taxon>Endopterygota</taxon>
        <taxon>Hymenoptera</taxon>
        <taxon>Tenthredinoidea</taxon>
        <taxon>Diprionidae</taxon>
        <taxon>Diprioninae</taxon>
        <taxon>Neodiprion</taxon>
    </lineage>
</organism>